<reference evidence="3" key="1">
    <citation type="submission" date="2023-12" db="EMBL/GenBank/DDBJ databases">
        <title>Genome assembly of Anisodus tanguticus.</title>
        <authorList>
            <person name="Wang Y.-J."/>
        </authorList>
    </citation>
    <scope>NUCLEOTIDE SEQUENCE</scope>
    <source>
        <strain evidence="3">KB-2021</strain>
        <tissue evidence="3">Leaf</tissue>
    </source>
</reference>
<dbReference type="Proteomes" id="UP001291623">
    <property type="component" value="Unassembled WGS sequence"/>
</dbReference>
<dbReference type="PANTHER" id="PTHR38378:SF2">
    <property type="match status" value="1"/>
</dbReference>
<dbReference type="PANTHER" id="PTHR38378">
    <property type="entry name" value="MYOSIN HEAVY CHAIN-LIKE PROTEIN"/>
    <property type="match status" value="1"/>
</dbReference>
<evidence type="ECO:0000256" key="2">
    <source>
        <dbReference type="SAM" id="MobiDB-lite"/>
    </source>
</evidence>
<dbReference type="EMBL" id="JAVYJV010000010">
    <property type="protein sequence ID" value="KAK4360289.1"/>
    <property type="molecule type" value="Genomic_DNA"/>
</dbReference>
<keyword evidence="1" id="KW-0175">Coiled coil</keyword>
<sequence>MSSLLANSFHDLVPPPTPEQSYDDSALEGVAANFKLLLKLIQDHKDVCNKGNTDGLRMLRVATMMTILDNVRTRIQKCQSFGDKKRSSCETKLRRCYTDLKLTSDVPNKEKKQHEPMILDEKERLKRQLNASLVARKSLEVMCSSLGKEKEIMAAELSKKVHEVNEMEDLINELKEQNECLVERLHGWSSNSNSRSAEKQGNVALQDRNRALSEQLLRSLDGYQSTKRKWKNAHEENMAMHATLEEMGAKIESGLHRIHCFRQRVDVQEEIIELDHMFESLEMQASKICKTCSNDNTIGMCQTKRRDQCLQLASRQGT</sequence>
<keyword evidence="4" id="KW-1185">Reference proteome</keyword>
<name>A0AAE1RZU3_9SOLA</name>
<comment type="caution">
    <text evidence="3">The sequence shown here is derived from an EMBL/GenBank/DDBJ whole genome shotgun (WGS) entry which is preliminary data.</text>
</comment>
<organism evidence="3 4">
    <name type="scientific">Anisodus tanguticus</name>
    <dbReference type="NCBI Taxonomy" id="243964"/>
    <lineage>
        <taxon>Eukaryota</taxon>
        <taxon>Viridiplantae</taxon>
        <taxon>Streptophyta</taxon>
        <taxon>Embryophyta</taxon>
        <taxon>Tracheophyta</taxon>
        <taxon>Spermatophyta</taxon>
        <taxon>Magnoliopsida</taxon>
        <taxon>eudicotyledons</taxon>
        <taxon>Gunneridae</taxon>
        <taxon>Pentapetalae</taxon>
        <taxon>asterids</taxon>
        <taxon>lamiids</taxon>
        <taxon>Solanales</taxon>
        <taxon>Solanaceae</taxon>
        <taxon>Solanoideae</taxon>
        <taxon>Hyoscyameae</taxon>
        <taxon>Anisodus</taxon>
    </lineage>
</organism>
<evidence type="ECO:0000313" key="3">
    <source>
        <dbReference type="EMBL" id="KAK4360289.1"/>
    </source>
</evidence>
<feature type="coiled-coil region" evidence="1">
    <location>
        <begin position="157"/>
        <end position="191"/>
    </location>
</feature>
<proteinExistence type="predicted"/>
<dbReference type="AlphaFoldDB" id="A0AAE1RZU3"/>
<accession>A0AAE1RZU3</accession>
<evidence type="ECO:0000256" key="1">
    <source>
        <dbReference type="SAM" id="Coils"/>
    </source>
</evidence>
<protein>
    <submittedName>
        <fullName evidence="3">Uncharacterized protein</fullName>
    </submittedName>
</protein>
<gene>
    <name evidence="3" type="ORF">RND71_019241</name>
</gene>
<feature type="region of interest" description="Disordered" evidence="2">
    <location>
        <begin position="1"/>
        <end position="23"/>
    </location>
</feature>
<evidence type="ECO:0000313" key="4">
    <source>
        <dbReference type="Proteomes" id="UP001291623"/>
    </source>
</evidence>